<dbReference type="Proteomes" id="UP000247346">
    <property type="component" value="Unassembled WGS sequence"/>
</dbReference>
<comment type="caution">
    <text evidence="4">The sequence shown here is derived from an EMBL/GenBank/DDBJ whole genome shotgun (WGS) entry which is preliminary data.</text>
</comment>
<dbReference type="STRING" id="56458.SB85_11365"/>
<dbReference type="GeneID" id="93877315"/>
<feature type="region of interest" description="Disordered" evidence="1">
    <location>
        <begin position="347"/>
        <end position="380"/>
    </location>
</feature>
<dbReference type="GO" id="GO:0016787">
    <property type="term" value="F:hydrolase activity"/>
    <property type="evidence" value="ECO:0007669"/>
    <property type="project" value="UniProtKB-KW"/>
</dbReference>
<protein>
    <submittedName>
        <fullName evidence="4">Alpha/beta hydrolase</fullName>
    </submittedName>
</protein>
<dbReference type="PANTHER" id="PTHR43194:SF2">
    <property type="entry name" value="PEROXISOMAL MEMBRANE PROTEIN LPX1"/>
    <property type="match status" value="1"/>
</dbReference>
<dbReference type="AlphaFoldDB" id="A0A2P5YZC9"/>
<reference evidence="4 5" key="1">
    <citation type="submission" date="2016-08" db="EMBL/GenBank/DDBJ databases">
        <authorList>
            <person name="Seilhamer J.J."/>
        </authorList>
    </citation>
    <scope>NUCLEOTIDE SEQUENCE [LARGE SCALE GENOMIC DNA]</scope>
    <source>
        <strain evidence="4 5">CFBP4641</strain>
    </source>
</reference>
<dbReference type="InterPro" id="IPR050228">
    <property type="entry name" value="Carboxylesterase_BioH"/>
</dbReference>
<evidence type="ECO:0000313" key="5">
    <source>
        <dbReference type="Proteomes" id="UP000247346"/>
    </source>
</evidence>
<organism evidence="4 5">
    <name type="scientific">Xanthomonas sacchari</name>
    <dbReference type="NCBI Taxonomy" id="56458"/>
    <lineage>
        <taxon>Bacteria</taxon>
        <taxon>Pseudomonadati</taxon>
        <taxon>Pseudomonadota</taxon>
        <taxon>Gammaproteobacteria</taxon>
        <taxon>Lysobacterales</taxon>
        <taxon>Lysobacteraceae</taxon>
        <taxon>Xanthomonas</taxon>
    </lineage>
</organism>
<evidence type="ECO:0000259" key="3">
    <source>
        <dbReference type="Pfam" id="PF12697"/>
    </source>
</evidence>
<accession>A0A2P5YZC9</accession>
<gene>
    <name evidence="4" type="ORF">XsacCFBP4641_18605</name>
</gene>
<dbReference type="Pfam" id="PF12697">
    <property type="entry name" value="Abhydrolase_6"/>
    <property type="match status" value="1"/>
</dbReference>
<dbReference type="OrthoDB" id="9808398at2"/>
<dbReference type="InterPro" id="IPR000073">
    <property type="entry name" value="AB_hydrolase_1"/>
</dbReference>
<keyword evidence="2" id="KW-0732">Signal</keyword>
<sequence length="380" mass="40566">MSSRLRLLLVLCASLWLSACSSTSLSDRLVAPGGVSPLMDEERIQSLLATLPNRSGHVVVPGGIPIFWRAIDPGDYHMRYRYEHAGRDASGHEHADFAMDVGTPAPATHMAPRGTVVLLHGWMMDGDSLLPWSLDLAQAGYRSISIDLRNHGRSGGGPAGYGTRESDDVVAVIRALRASGEVQGPVYLFGVSYGAATALFAAQKLGDQVDGVVAMESFANAGRGIRDMIPHMLASRPRGWMASAAMDLARWRYGGQNLDAVIANANQRLALNLDQVDVTAAARAAPACVLLLHGSADQHIPVAHGRLLALDAPRAHYLEMPGENHLSLPMRLDLLAPTVEDWFADLQSPSHGGRCPQPLPPRADPELQLTGEPAASGSRG</sequence>
<dbReference type="SUPFAM" id="SSF53474">
    <property type="entry name" value="alpha/beta-Hydrolases"/>
    <property type="match status" value="1"/>
</dbReference>
<proteinExistence type="predicted"/>
<evidence type="ECO:0000256" key="1">
    <source>
        <dbReference type="SAM" id="MobiDB-lite"/>
    </source>
</evidence>
<name>A0A2P5YZC9_9XANT</name>
<dbReference type="RefSeq" id="WP_010340090.1">
    <property type="nucleotide sequence ID" value="NZ_CP132343.1"/>
</dbReference>
<dbReference type="InterPro" id="IPR029058">
    <property type="entry name" value="AB_hydrolase_fold"/>
</dbReference>
<feature type="domain" description="AB hydrolase-1" evidence="3">
    <location>
        <begin position="116"/>
        <end position="329"/>
    </location>
</feature>
<evidence type="ECO:0000256" key="2">
    <source>
        <dbReference type="SAM" id="SignalP"/>
    </source>
</evidence>
<feature type="signal peptide" evidence="2">
    <location>
        <begin position="1"/>
        <end position="19"/>
    </location>
</feature>
<dbReference type="PANTHER" id="PTHR43194">
    <property type="entry name" value="HYDROLASE ALPHA/BETA FOLD FAMILY"/>
    <property type="match status" value="1"/>
</dbReference>
<dbReference type="EMBL" id="MDEK01000021">
    <property type="protein sequence ID" value="PPU80220.1"/>
    <property type="molecule type" value="Genomic_DNA"/>
</dbReference>
<evidence type="ECO:0000313" key="4">
    <source>
        <dbReference type="EMBL" id="PPU80220.1"/>
    </source>
</evidence>
<dbReference type="PROSITE" id="PS51257">
    <property type="entry name" value="PROKAR_LIPOPROTEIN"/>
    <property type="match status" value="1"/>
</dbReference>
<dbReference type="Gene3D" id="3.40.50.1820">
    <property type="entry name" value="alpha/beta hydrolase"/>
    <property type="match status" value="1"/>
</dbReference>
<feature type="chain" id="PRO_5015106947" evidence="2">
    <location>
        <begin position="20"/>
        <end position="380"/>
    </location>
</feature>
<keyword evidence="4" id="KW-0378">Hydrolase</keyword>